<evidence type="ECO:0000313" key="4">
    <source>
        <dbReference type="Proteomes" id="UP000027265"/>
    </source>
</evidence>
<name>A0A067PHV2_9AGAM</name>
<feature type="region of interest" description="Disordered" evidence="2">
    <location>
        <begin position="284"/>
        <end position="303"/>
    </location>
</feature>
<keyword evidence="1" id="KW-0175">Coiled coil</keyword>
<gene>
    <name evidence="3" type="ORF">JAAARDRAFT_196385</name>
</gene>
<organism evidence="3 4">
    <name type="scientific">Jaapia argillacea MUCL 33604</name>
    <dbReference type="NCBI Taxonomy" id="933084"/>
    <lineage>
        <taxon>Eukaryota</taxon>
        <taxon>Fungi</taxon>
        <taxon>Dikarya</taxon>
        <taxon>Basidiomycota</taxon>
        <taxon>Agaricomycotina</taxon>
        <taxon>Agaricomycetes</taxon>
        <taxon>Agaricomycetidae</taxon>
        <taxon>Jaapiales</taxon>
        <taxon>Jaapiaceae</taxon>
        <taxon>Jaapia</taxon>
    </lineage>
</organism>
<feature type="coiled-coil region" evidence="1">
    <location>
        <begin position="25"/>
        <end position="107"/>
    </location>
</feature>
<dbReference type="InParanoid" id="A0A067PHV2"/>
<sequence>MERERKLLKKDEELMKTSGALKRKNAELLANNNILVEANAELEGQHADYEAEIGRVNELATHTFRPRRRWTERRRRKAVNGKITADIQDLNDEISRIRAENATLHEQAAKETELLRETAAAKGKLEEMVRDNKPFRRRNIALVGELEAGKREIEALSTKNDDEQGILKALREREEVYVKRQEELQLDNAILKGKVGELEGVVQGLLSEVASYHLILEIRSRVLGDEIARGNVLLGENECLEEVIHAPSRKSSSSGSFSRLSSVFKSPPKVYSGSIGVKKDSPVITNRASSEKRTSSALESRSSEIHIYTNTKGRFSSVKRFGESRKPNTS</sequence>
<dbReference type="AlphaFoldDB" id="A0A067PHV2"/>
<dbReference type="HOGENOM" id="CLU_842149_0_0_1"/>
<accession>A0A067PHV2</accession>
<keyword evidence="4" id="KW-1185">Reference proteome</keyword>
<protein>
    <submittedName>
        <fullName evidence="3">Uncharacterized protein</fullName>
    </submittedName>
</protein>
<dbReference type="Proteomes" id="UP000027265">
    <property type="component" value="Unassembled WGS sequence"/>
</dbReference>
<reference evidence="4" key="1">
    <citation type="journal article" date="2014" name="Proc. Natl. Acad. Sci. U.S.A.">
        <title>Extensive sampling of basidiomycete genomes demonstrates inadequacy of the white-rot/brown-rot paradigm for wood decay fungi.</title>
        <authorList>
            <person name="Riley R."/>
            <person name="Salamov A.A."/>
            <person name="Brown D.W."/>
            <person name="Nagy L.G."/>
            <person name="Floudas D."/>
            <person name="Held B.W."/>
            <person name="Levasseur A."/>
            <person name="Lombard V."/>
            <person name="Morin E."/>
            <person name="Otillar R."/>
            <person name="Lindquist E.A."/>
            <person name="Sun H."/>
            <person name="LaButti K.M."/>
            <person name="Schmutz J."/>
            <person name="Jabbour D."/>
            <person name="Luo H."/>
            <person name="Baker S.E."/>
            <person name="Pisabarro A.G."/>
            <person name="Walton J.D."/>
            <person name="Blanchette R.A."/>
            <person name="Henrissat B."/>
            <person name="Martin F."/>
            <person name="Cullen D."/>
            <person name="Hibbett D.S."/>
            <person name="Grigoriev I.V."/>
        </authorList>
    </citation>
    <scope>NUCLEOTIDE SEQUENCE [LARGE SCALE GENOMIC DNA]</scope>
    <source>
        <strain evidence="4">MUCL 33604</strain>
    </source>
</reference>
<evidence type="ECO:0000256" key="1">
    <source>
        <dbReference type="SAM" id="Coils"/>
    </source>
</evidence>
<evidence type="ECO:0000256" key="2">
    <source>
        <dbReference type="SAM" id="MobiDB-lite"/>
    </source>
</evidence>
<evidence type="ECO:0000313" key="3">
    <source>
        <dbReference type="EMBL" id="KDQ54463.1"/>
    </source>
</evidence>
<proteinExistence type="predicted"/>
<dbReference type="EMBL" id="KL197728">
    <property type="protein sequence ID" value="KDQ54463.1"/>
    <property type="molecule type" value="Genomic_DNA"/>
</dbReference>